<accession>A0A3T0KQ11</accession>
<keyword evidence="1" id="KW-0472">Membrane</keyword>
<feature type="transmembrane region" description="Helical" evidence="1">
    <location>
        <begin position="98"/>
        <end position="122"/>
    </location>
</feature>
<evidence type="ECO:0000313" key="3">
    <source>
        <dbReference type="Proteomes" id="UP000283095"/>
    </source>
</evidence>
<dbReference type="EMBL" id="CP026095">
    <property type="protein sequence ID" value="AZV42355.1"/>
    <property type="molecule type" value="Genomic_DNA"/>
</dbReference>
<dbReference type="KEGG" id="pasa:BAOM_1745"/>
<sequence>MKISIAFGNHSCYGVNSLLPTITSSVMMTITITAVTTAYSTTKIILVNESSYAKYIISVSVSISVSIAITITITITAVTTAYSTTKIILVNESSYAKYIISIFISVSISSSMVVTIVVTMSVTPAEKITKTHTSQLLKILYFVCCTPYHMQGWTKCMGSRLFWDKMDKTPNKARFREVCGFLFLHVYTKCELLCLIDKSFILG</sequence>
<reference evidence="2 3" key="1">
    <citation type="submission" date="2018-01" db="EMBL/GenBank/DDBJ databases">
        <title>Bacillus asahii Genome sequencing and assembly.</title>
        <authorList>
            <person name="Jiang H."/>
            <person name="Feng Y."/>
            <person name="Zhao F."/>
            <person name="Lin X."/>
        </authorList>
    </citation>
    <scope>NUCLEOTIDE SEQUENCE [LARGE SCALE GENOMIC DNA]</scope>
    <source>
        <strain evidence="2 3">OM18</strain>
    </source>
</reference>
<feature type="transmembrane region" description="Helical" evidence="1">
    <location>
        <begin position="18"/>
        <end position="40"/>
    </location>
</feature>
<keyword evidence="1" id="KW-1133">Transmembrane helix</keyword>
<gene>
    <name evidence="2" type="ORF">BAOM_1745</name>
</gene>
<evidence type="ECO:0000256" key="1">
    <source>
        <dbReference type="SAM" id="Phobius"/>
    </source>
</evidence>
<proteinExistence type="predicted"/>
<organism evidence="2 3">
    <name type="scientific">Peribacillus asahii</name>
    <dbReference type="NCBI Taxonomy" id="228899"/>
    <lineage>
        <taxon>Bacteria</taxon>
        <taxon>Bacillati</taxon>
        <taxon>Bacillota</taxon>
        <taxon>Bacilli</taxon>
        <taxon>Bacillales</taxon>
        <taxon>Bacillaceae</taxon>
        <taxon>Peribacillus</taxon>
    </lineage>
</organism>
<keyword evidence="1" id="KW-0812">Transmembrane</keyword>
<evidence type="ECO:0000313" key="2">
    <source>
        <dbReference type="EMBL" id="AZV42355.1"/>
    </source>
</evidence>
<protein>
    <submittedName>
        <fullName evidence="2">Uncharacterized protein</fullName>
    </submittedName>
</protein>
<dbReference type="Proteomes" id="UP000283095">
    <property type="component" value="Chromosome"/>
</dbReference>
<feature type="transmembrane region" description="Helical" evidence="1">
    <location>
        <begin position="52"/>
        <end position="78"/>
    </location>
</feature>
<dbReference type="AlphaFoldDB" id="A0A3T0KQ11"/>
<name>A0A3T0KQ11_9BACI</name>